<evidence type="ECO:0000313" key="2">
    <source>
        <dbReference type="Proteomes" id="UP000681414"/>
    </source>
</evidence>
<keyword evidence="2" id="KW-1185">Reference proteome</keyword>
<organism evidence="1 2">
    <name type="scientific">Lederbergia citri</name>
    <dbReference type="NCBI Taxonomy" id="2833580"/>
    <lineage>
        <taxon>Bacteria</taxon>
        <taxon>Bacillati</taxon>
        <taxon>Bacillota</taxon>
        <taxon>Bacilli</taxon>
        <taxon>Bacillales</taxon>
        <taxon>Bacillaceae</taxon>
        <taxon>Lederbergia</taxon>
    </lineage>
</organism>
<dbReference type="RefSeq" id="WP_066294836.1">
    <property type="nucleotide sequence ID" value="NZ_JAGYPG010000001.1"/>
</dbReference>
<proteinExistence type="predicted"/>
<comment type="caution">
    <text evidence="1">The sequence shown here is derived from an EMBL/GenBank/DDBJ whole genome shotgun (WGS) entry which is preliminary data.</text>
</comment>
<sequence length="255" mass="29470">MSISSDMGQSVIGNLVKAFTGTTNEVVNEVRQEYGWDTGNFKNGGSWDTRFNRIKQVALQNELLVLTRKRGIWSFICVLNLDSGTLYVFSKDKNLEGVIKKLGRKNIHYFQAFVSLNSDPVDMDNQQMSLFSVFPEDYEMRRIREAQKILGEEYPLVNQVIFVVAKEEERKIVGVEAKLFNRYFELIDVQDWSSHVPDDEYGSILVIDDETIDNTENIGIIPKVKLEVKNRKNHFEKEIPSKKQHKRNIKEEGNS</sequence>
<name>A0A942YEA1_9BACI</name>
<evidence type="ECO:0000313" key="1">
    <source>
        <dbReference type="EMBL" id="MBS4193683.1"/>
    </source>
</evidence>
<dbReference type="Proteomes" id="UP000681414">
    <property type="component" value="Unassembled WGS sequence"/>
</dbReference>
<dbReference type="AlphaFoldDB" id="A0A942YEA1"/>
<dbReference type="EMBL" id="JAGYPG010000001">
    <property type="protein sequence ID" value="MBS4193683.1"/>
    <property type="molecule type" value="Genomic_DNA"/>
</dbReference>
<dbReference type="InterPro" id="IPR046028">
    <property type="entry name" value="DUF5986"/>
</dbReference>
<accession>A0A942YEA1</accession>
<dbReference type="Pfam" id="PF19448">
    <property type="entry name" value="DUF5986"/>
    <property type="match status" value="1"/>
</dbReference>
<gene>
    <name evidence="1" type="ORF">KHA97_01190</name>
</gene>
<reference evidence="1 2" key="1">
    <citation type="submission" date="2021-05" db="EMBL/GenBank/DDBJ databases">
        <title>Novel Bacillus species.</title>
        <authorList>
            <person name="Liu G."/>
        </authorList>
    </citation>
    <scope>NUCLEOTIDE SEQUENCE [LARGE SCALE GENOMIC DNA]</scope>
    <source>
        <strain evidence="2">FJAT-49780</strain>
    </source>
</reference>
<protein>
    <submittedName>
        <fullName evidence="1">Uncharacterized protein</fullName>
    </submittedName>
</protein>